<evidence type="ECO:0000256" key="1">
    <source>
        <dbReference type="ARBA" id="ARBA00006247"/>
    </source>
</evidence>
<dbReference type="InterPro" id="IPR036322">
    <property type="entry name" value="WD40_repeat_dom_sf"/>
</dbReference>
<evidence type="ECO:0000256" key="6">
    <source>
        <dbReference type="ARBA" id="ARBA00022801"/>
    </source>
</evidence>
<evidence type="ECO:0000256" key="7">
    <source>
        <dbReference type="PROSITE-ProRule" id="PRU00221"/>
    </source>
</evidence>
<dbReference type="PANTHER" id="PTHR43270">
    <property type="entry name" value="BETA-ALA-HIS DIPEPTIDASE"/>
    <property type="match status" value="1"/>
</dbReference>
<dbReference type="SUPFAM" id="SSF53187">
    <property type="entry name" value="Zn-dependent exopeptidases"/>
    <property type="match status" value="1"/>
</dbReference>
<feature type="repeat" description="WD" evidence="7">
    <location>
        <begin position="376"/>
        <end position="412"/>
    </location>
</feature>
<feature type="compositionally biased region" description="Polar residues" evidence="8">
    <location>
        <begin position="19"/>
        <end position="38"/>
    </location>
</feature>
<feature type="compositionally biased region" description="Low complexity" evidence="8">
    <location>
        <begin position="835"/>
        <end position="856"/>
    </location>
</feature>
<feature type="repeat" description="WD" evidence="7">
    <location>
        <begin position="96"/>
        <end position="137"/>
    </location>
</feature>
<evidence type="ECO:0000256" key="8">
    <source>
        <dbReference type="SAM" id="MobiDB-lite"/>
    </source>
</evidence>
<keyword evidence="6" id="KW-0378">Hydrolase</keyword>
<dbReference type="Pfam" id="PF00400">
    <property type="entry name" value="WD40"/>
    <property type="match status" value="2"/>
</dbReference>
<evidence type="ECO:0000256" key="5">
    <source>
        <dbReference type="ARBA" id="ARBA00022737"/>
    </source>
</evidence>
<keyword evidence="4" id="KW-0479">Metal-binding</keyword>
<dbReference type="GO" id="GO:0046872">
    <property type="term" value="F:metal ion binding"/>
    <property type="evidence" value="ECO:0007669"/>
    <property type="project" value="UniProtKB-KW"/>
</dbReference>
<dbReference type="SMART" id="SM00320">
    <property type="entry name" value="WD40"/>
    <property type="match status" value="7"/>
</dbReference>
<evidence type="ECO:0000256" key="3">
    <source>
        <dbReference type="ARBA" id="ARBA00022670"/>
    </source>
</evidence>
<dbReference type="InterPro" id="IPR015943">
    <property type="entry name" value="WD40/YVTN_repeat-like_dom_sf"/>
</dbReference>
<dbReference type="Gene3D" id="3.40.630.10">
    <property type="entry name" value="Zn peptidases"/>
    <property type="match status" value="2"/>
</dbReference>
<keyword evidence="11" id="KW-1185">Reference proteome</keyword>
<comment type="similarity">
    <text evidence="1">Belongs to the peptidase M20A family.</text>
</comment>
<organism evidence="10 11">
    <name type="scientific">Viridothelium virens</name>
    <name type="common">Speckled blister lichen</name>
    <name type="synonym">Trypethelium virens</name>
    <dbReference type="NCBI Taxonomy" id="1048519"/>
    <lineage>
        <taxon>Eukaryota</taxon>
        <taxon>Fungi</taxon>
        <taxon>Dikarya</taxon>
        <taxon>Ascomycota</taxon>
        <taxon>Pezizomycotina</taxon>
        <taxon>Dothideomycetes</taxon>
        <taxon>Dothideomycetes incertae sedis</taxon>
        <taxon>Trypetheliales</taxon>
        <taxon>Trypetheliaceae</taxon>
        <taxon>Viridothelium</taxon>
    </lineage>
</organism>
<dbReference type="GO" id="GO:0006751">
    <property type="term" value="P:glutathione catabolic process"/>
    <property type="evidence" value="ECO:0007669"/>
    <property type="project" value="InterPro"/>
</dbReference>
<dbReference type="PROSITE" id="PS50294">
    <property type="entry name" value="WD_REPEATS_REGION"/>
    <property type="match status" value="2"/>
</dbReference>
<feature type="repeat" description="WD" evidence="7">
    <location>
        <begin position="262"/>
        <end position="281"/>
    </location>
</feature>
<name>A0A6A6HP36_VIRVR</name>
<dbReference type="PROSITE" id="PS50082">
    <property type="entry name" value="WD_REPEATS_2"/>
    <property type="match status" value="4"/>
</dbReference>
<evidence type="ECO:0000256" key="2">
    <source>
        <dbReference type="ARBA" id="ARBA00022574"/>
    </source>
</evidence>
<dbReference type="PIRSF" id="PIRSF037237">
    <property type="entry name" value="Peptidase_WD_repeats_DUG2"/>
    <property type="match status" value="1"/>
</dbReference>
<dbReference type="GO" id="GO:0006508">
    <property type="term" value="P:proteolysis"/>
    <property type="evidence" value="ECO:0007669"/>
    <property type="project" value="UniProtKB-KW"/>
</dbReference>
<keyword evidence="2 7" id="KW-0853">WD repeat</keyword>
<dbReference type="AlphaFoldDB" id="A0A6A6HP36"/>
<dbReference type="Pfam" id="PF07687">
    <property type="entry name" value="M20_dimer"/>
    <property type="match status" value="1"/>
</dbReference>
<dbReference type="InterPro" id="IPR051458">
    <property type="entry name" value="Cyt/Met_Dipeptidase"/>
</dbReference>
<evidence type="ECO:0000313" key="10">
    <source>
        <dbReference type="EMBL" id="KAF2239619.1"/>
    </source>
</evidence>
<evidence type="ECO:0000256" key="4">
    <source>
        <dbReference type="ARBA" id="ARBA00022723"/>
    </source>
</evidence>
<dbReference type="InterPro" id="IPR017149">
    <property type="entry name" value="GSH_degradosome_Dug2"/>
</dbReference>
<feature type="repeat" description="WD" evidence="7">
    <location>
        <begin position="310"/>
        <end position="336"/>
    </location>
</feature>
<dbReference type="Proteomes" id="UP000800092">
    <property type="component" value="Unassembled WGS sequence"/>
</dbReference>
<gene>
    <name evidence="10" type="ORF">EV356DRAFT_105186</name>
</gene>
<dbReference type="PRINTS" id="PR00320">
    <property type="entry name" value="GPROTEINBRPT"/>
</dbReference>
<feature type="region of interest" description="Disordered" evidence="8">
    <location>
        <begin position="815"/>
        <end position="862"/>
    </location>
</feature>
<keyword evidence="3" id="KW-0645">Protease</keyword>
<proteinExistence type="inferred from homology"/>
<feature type="region of interest" description="Disordered" evidence="8">
    <location>
        <begin position="1"/>
        <end position="42"/>
    </location>
</feature>
<dbReference type="InterPro" id="IPR020472">
    <property type="entry name" value="WD40_PAC1"/>
</dbReference>
<dbReference type="InterPro" id="IPR002933">
    <property type="entry name" value="Peptidase_M20"/>
</dbReference>
<dbReference type="PANTHER" id="PTHR43270:SF8">
    <property type="entry name" value="DI- AND TRIPEPTIDASE DUG2-RELATED"/>
    <property type="match status" value="1"/>
</dbReference>
<keyword evidence="5" id="KW-0677">Repeat</keyword>
<dbReference type="PROSITE" id="PS00678">
    <property type="entry name" value="WD_REPEATS_1"/>
    <property type="match status" value="2"/>
</dbReference>
<dbReference type="InterPro" id="IPR019775">
    <property type="entry name" value="WD40_repeat_CS"/>
</dbReference>
<dbReference type="Gene3D" id="2.130.10.10">
    <property type="entry name" value="YVTN repeat-like/Quinoprotein amine dehydrogenase"/>
    <property type="match status" value="2"/>
</dbReference>
<dbReference type="SUPFAM" id="SSF50978">
    <property type="entry name" value="WD40 repeat-like"/>
    <property type="match status" value="1"/>
</dbReference>
<feature type="domain" description="Peptidase M20 dimerisation" evidence="9">
    <location>
        <begin position="616"/>
        <end position="763"/>
    </location>
</feature>
<dbReference type="GO" id="GO:0008233">
    <property type="term" value="F:peptidase activity"/>
    <property type="evidence" value="ECO:0007669"/>
    <property type="project" value="UniProtKB-KW"/>
</dbReference>
<dbReference type="Pfam" id="PF01546">
    <property type="entry name" value="Peptidase_M20"/>
    <property type="match status" value="1"/>
</dbReference>
<dbReference type="InterPro" id="IPR011650">
    <property type="entry name" value="Peptidase_M20_dimer"/>
</dbReference>
<protein>
    <submittedName>
        <fullName evidence="10">Glutathione degradosome</fullName>
    </submittedName>
</protein>
<dbReference type="Gene3D" id="3.30.70.360">
    <property type="match status" value="1"/>
</dbReference>
<sequence length="945" mass="104903">MDHRVNGAQTPSRDEEESSPGNSETVVQNGVHTSSPPSFSKHALEEDNEVPALLHRMKHDKSILALAVSPEHVFAGTQGGEILVYRIDTFDRELVLPGHRGSVLGLCYSENDHLLFSCAADRMVHVWDTKDFRRRYSVFSTYDIGDVFCVSYSSALQTLYLGAQNTSIQWYDLKEKDSRPSPKSESHPYYRADRFFDSTGPGGVRNPRQVLPVEVAPTPKARQFTKGSQSLEIDKNNICQFAHYGYVYCMLLARDIISGQVDKEVLISGGGDGVIKIWSLDADHGGRIHELCKLENERDEGCSVLSIALDGTILYSGLLDGEVNVWDLETRQLVRSLHAHRDDVLTLTVGGGFLFSGGVFGFFNKFNRQHERISRRKAHDGRILASAFSSHNNRPILVTGGNDNNVAVWDVRDCLGSPASDKKTTHDQLLESLRHFVHFHTVSSDAKHKEDCRRGASWLRTLFSKLGAVTEMLPTDDNRNPVVFAKFRGNPETSSRRKKILFYGHYDVIAADNDKKSWKIGDPFMMEGIDGDLYGRGTSDNKGPVVAAAHAVGELNLQQRLEADIIFLIEGEEECGSRGFAEAVKQNRKLIGDVDWILVANSYWLDDIVPCLTYGLRGVIHATVQVESTQPDLHSGVDGSSGLDEPLKDLVVLLSKLTGPEPARIAIPGFADPILPLTTKEGRLYEDIVRHVTNSNPEFSNPDRLAEDLKKKWREPSLTIHRFHTSGPENSTIIPRLAKANLSLRIVPNQEADAISDALKNFLYSSFDELGTQNQIHVTIDHKGDPWLGDINNQIFQTLEHAIMQVWNTPFDLSKRSRSIGDGNGKAAPSHRRPSSSSKPSPATSSSLASGGSSSSGVEDRALSSLEARSNYPMKPLYIREGGSIPAIRFLEKEFDAPAAQLPCGQASDGAHLDDEKIRLLNLYKSKDIFKRVFRELPRKPDAKH</sequence>
<dbReference type="InterPro" id="IPR001680">
    <property type="entry name" value="WD40_rpt"/>
</dbReference>
<evidence type="ECO:0000259" key="9">
    <source>
        <dbReference type="Pfam" id="PF07687"/>
    </source>
</evidence>
<evidence type="ECO:0000313" key="11">
    <source>
        <dbReference type="Proteomes" id="UP000800092"/>
    </source>
</evidence>
<reference evidence="10" key="1">
    <citation type="journal article" date="2020" name="Stud. Mycol.">
        <title>101 Dothideomycetes genomes: a test case for predicting lifestyles and emergence of pathogens.</title>
        <authorList>
            <person name="Haridas S."/>
            <person name="Albert R."/>
            <person name="Binder M."/>
            <person name="Bloem J."/>
            <person name="Labutti K."/>
            <person name="Salamov A."/>
            <person name="Andreopoulos B."/>
            <person name="Baker S."/>
            <person name="Barry K."/>
            <person name="Bills G."/>
            <person name="Bluhm B."/>
            <person name="Cannon C."/>
            <person name="Castanera R."/>
            <person name="Culley D."/>
            <person name="Daum C."/>
            <person name="Ezra D."/>
            <person name="Gonzalez J."/>
            <person name="Henrissat B."/>
            <person name="Kuo A."/>
            <person name="Liang C."/>
            <person name="Lipzen A."/>
            <person name="Lutzoni F."/>
            <person name="Magnuson J."/>
            <person name="Mondo S."/>
            <person name="Nolan M."/>
            <person name="Ohm R."/>
            <person name="Pangilinan J."/>
            <person name="Park H.-J."/>
            <person name="Ramirez L."/>
            <person name="Alfaro M."/>
            <person name="Sun H."/>
            <person name="Tritt A."/>
            <person name="Yoshinaga Y."/>
            <person name="Zwiers L.-H."/>
            <person name="Turgeon B."/>
            <person name="Goodwin S."/>
            <person name="Spatafora J."/>
            <person name="Crous P."/>
            <person name="Grigoriev I."/>
        </authorList>
    </citation>
    <scope>NUCLEOTIDE SEQUENCE</scope>
    <source>
        <strain evidence="10">Tuck. ex Michener</strain>
    </source>
</reference>
<dbReference type="OrthoDB" id="7832001at2759"/>
<dbReference type="EMBL" id="ML991772">
    <property type="protein sequence ID" value="KAF2239619.1"/>
    <property type="molecule type" value="Genomic_DNA"/>
</dbReference>
<accession>A0A6A6HP36</accession>